<accession>A0ABP3UKK7</accession>
<evidence type="ECO:0000313" key="3">
    <source>
        <dbReference type="Proteomes" id="UP001501510"/>
    </source>
</evidence>
<comment type="caution">
    <text evidence="2">The sequence shown here is derived from an EMBL/GenBank/DDBJ whole genome shotgun (WGS) entry which is preliminary data.</text>
</comment>
<proteinExistence type="predicted"/>
<keyword evidence="3" id="KW-1185">Reference proteome</keyword>
<organism evidence="2 3">
    <name type="scientific">Clostridium oceanicum</name>
    <dbReference type="NCBI Taxonomy" id="1543"/>
    <lineage>
        <taxon>Bacteria</taxon>
        <taxon>Bacillati</taxon>
        <taxon>Bacillota</taxon>
        <taxon>Clostridia</taxon>
        <taxon>Eubacteriales</taxon>
        <taxon>Clostridiaceae</taxon>
        <taxon>Clostridium</taxon>
    </lineage>
</organism>
<dbReference type="Proteomes" id="UP001501510">
    <property type="component" value="Unassembled WGS sequence"/>
</dbReference>
<evidence type="ECO:0000313" key="2">
    <source>
        <dbReference type="EMBL" id="GAA0733984.1"/>
    </source>
</evidence>
<feature type="domain" description="Dinitrogenase iron-molybdenum cofactor biosynthesis" evidence="1">
    <location>
        <begin position="13"/>
        <end position="102"/>
    </location>
</feature>
<reference evidence="3" key="1">
    <citation type="journal article" date="2019" name="Int. J. Syst. Evol. Microbiol.">
        <title>The Global Catalogue of Microorganisms (GCM) 10K type strain sequencing project: providing services to taxonomists for standard genome sequencing and annotation.</title>
        <authorList>
            <consortium name="The Broad Institute Genomics Platform"/>
            <consortium name="The Broad Institute Genome Sequencing Center for Infectious Disease"/>
            <person name="Wu L."/>
            <person name="Ma J."/>
        </authorList>
    </citation>
    <scope>NUCLEOTIDE SEQUENCE [LARGE SCALE GENOMIC DNA]</scope>
    <source>
        <strain evidence="3">JCM 1407</strain>
    </source>
</reference>
<dbReference type="Gene3D" id="3.30.420.130">
    <property type="entry name" value="Dinitrogenase iron-molybdenum cofactor biosynthesis domain"/>
    <property type="match status" value="1"/>
</dbReference>
<dbReference type="InterPro" id="IPR036105">
    <property type="entry name" value="DiNase_FeMo-co_biosyn_sf"/>
</dbReference>
<evidence type="ECO:0000259" key="1">
    <source>
        <dbReference type="Pfam" id="PF02579"/>
    </source>
</evidence>
<dbReference type="InterPro" id="IPR033913">
    <property type="entry name" value="MTH1175_dom"/>
</dbReference>
<protein>
    <submittedName>
        <fullName evidence="2">NifB/NifX family molybdenum-iron cluster-binding protein</fullName>
    </submittedName>
</protein>
<dbReference type="CDD" id="cd00851">
    <property type="entry name" value="MTH1175"/>
    <property type="match status" value="1"/>
</dbReference>
<dbReference type="PANTHER" id="PTHR42983">
    <property type="entry name" value="DINITROGENASE IRON-MOLYBDENUM COFACTOR PROTEIN-RELATED"/>
    <property type="match status" value="1"/>
</dbReference>
<sequence>MKIAISSMGASLEDSLDSRFGRCAYFQIYDTETKEGKAIQNKGQISGGGAGIAAAQQLIDEHIDIIITGNLGPNAFNLIDKTDIKVYKSAVVDVNSAIKEYREGNLSELKSMVAPHTGMNMGGNRK</sequence>
<dbReference type="PANTHER" id="PTHR42983:SF1">
    <property type="entry name" value="IRON-MOLYBDENUM PROTEIN"/>
    <property type="match status" value="1"/>
</dbReference>
<dbReference type="RefSeq" id="WP_343758632.1">
    <property type="nucleotide sequence ID" value="NZ_BAAACG010000003.1"/>
</dbReference>
<dbReference type="SUPFAM" id="SSF53146">
    <property type="entry name" value="Nitrogenase accessory factor-like"/>
    <property type="match status" value="1"/>
</dbReference>
<dbReference type="Pfam" id="PF02579">
    <property type="entry name" value="Nitro_FeMo-Co"/>
    <property type="match status" value="1"/>
</dbReference>
<dbReference type="EMBL" id="BAAACG010000003">
    <property type="protein sequence ID" value="GAA0733984.1"/>
    <property type="molecule type" value="Genomic_DNA"/>
</dbReference>
<gene>
    <name evidence="2" type="ORF">GCM10008906_05580</name>
</gene>
<dbReference type="InterPro" id="IPR003731">
    <property type="entry name" value="Di-Nase_FeMo-co_biosynth"/>
</dbReference>
<name>A0ABP3UKK7_9CLOT</name>